<accession>A0A2S8IJI5</accession>
<evidence type="ECO:0000313" key="2">
    <source>
        <dbReference type="EMBL" id="PQP14829.1"/>
    </source>
</evidence>
<evidence type="ECO:0000313" key="3">
    <source>
        <dbReference type="Proteomes" id="UP000238206"/>
    </source>
</evidence>
<name>A0A2S8IJI5_BURCE</name>
<proteinExistence type="predicted"/>
<gene>
    <name evidence="2" type="ORF">C5615_25125</name>
</gene>
<dbReference type="EMBL" id="PUIQ01000035">
    <property type="protein sequence ID" value="PQP14829.1"/>
    <property type="molecule type" value="Genomic_DNA"/>
</dbReference>
<evidence type="ECO:0000256" key="1">
    <source>
        <dbReference type="SAM" id="SignalP"/>
    </source>
</evidence>
<feature type="signal peptide" evidence="1">
    <location>
        <begin position="1"/>
        <end position="45"/>
    </location>
</feature>
<keyword evidence="1" id="KW-0732">Signal</keyword>
<dbReference type="Proteomes" id="UP000238206">
    <property type="component" value="Unassembled WGS sequence"/>
</dbReference>
<dbReference type="RefSeq" id="WP_105392311.1">
    <property type="nucleotide sequence ID" value="NZ_PUIQ01000035.1"/>
</dbReference>
<reference evidence="2 3" key="1">
    <citation type="submission" date="2018-02" db="EMBL/GenBank/DDBJ databases">
        <title>Draft genome sequencing of Burkholderia cepacia Y14-15.</title>
        <authorList>
            <person name="Zheng B.-X."/>
        </authorList>
    </citation>
    <scope>NUCLEOTIDE SEQUENCE [LARGE SCALE GENOMIC DNA]</scope>
    <source>
        <strain evidence="2 3">Y14-15</strain>
    </source>
</reference>
<protein>
    <submittedName>
        <fullName evidence="2">Thioesterase</fullName>
    </submittedName>
</protein>
<feature type="chain" id="PRO_5015418667" evidence="1">
    <location>
        <begin position="46"/>
        <end position="174"/>
    </location>
</feature>
<dbReference type="AlphaFoldDB" id="A0A2S8IJI5"/>
<sequence>MRNNAKRAASAAMRNRTLRTVRCAGAVRMMAIGLGVVFAMSNAVAAGQATSDGVVRFSGALVDLYDVTFDVPSGAVVEGREAAGGGAAATLRFDAHGRRLPGAHVALVGPDGAPFALDADSGVRATWRDARDDRSVPLVSGRVHRVGPYGGVMTVAADEATGAVAPVVIRIRHP</sequence>
<organism evidence="2 3">
    <name type="scientific">Burkholderia cepacia</name>
    <name type="common">Pseudomonas cepacia</name>
    <dbReference type="NCBI Taxonomy" id="292"/>
    <lineage>
        <taxon>Bacteria</taxon>
        <taxon>Pseudomonadati</taxon>
        <taxon>Pseudomonadota</taxon>
        <taxon>Betaproteobacteria</taxon>
        <taxon>Burkholderiales</taxon>
        <taxon>Burkholderiaceae</taxon>
        <taxon>Burkholderia</taxon>
        <taxon>Burkholderia cepacia complex</taxon>
    </lineage>
</organism>
<comment type="caution">
    <text evidence="2">The sequence shown here is derived from an EMBL/GenBank/DDBJ whole genome shotgun (WGS) entry which is preliminary data.</text>
</comment>